<organism evidence="1 2">
    <name type="scientific">Phaseolus vulgaris</name>
    <name type="common">Kidney bean</name>
    <name type="synonym">French bean</name>
    <dbReference type="NCBI Taxonomy" id="3885"/>
    <lineage>
        <taxon>Eukaryota</taxon>
        <taxon>Viridiplantae</taxon>
        <taxon>Streptophyta</taxon>
        <taxon>Embryophyta</taxon>
        <taxon>Tracheophyta</taxon>
        <taxon>Spermatophyta</taxon>
        <taxon>Magnoliopsida</taxon>
        <taxon>eudicotyledons</taxon>
        <taxon>Gunneridae</taxon>
        <taxon>Pentapetalae</taxon>
        <taxon>rosids</taxon>
        <taxon>fabids</taxon>
        <taxon>Fabales</taxon>
        <taxon>Fabaceae</taxon>
        <taxon>Papilionoideae</taxon>
        <taxon>50 kb inversion clade</taxon>
        <taxon>NPAAA clade</taxon>
        <taxon>indigoferoid/millettioid clade</taxon>
        <taxon>Phaseoleae</taxon>
        <taxon>Phaseolus</taxon>
    </lineage>
</organism>
<keyword evidence="2" id="KW-1185">Reference proteome</keyword>
<gene>
    <name evidence="1" type="ORF">PHAVU_003G236600g</name>
</gene>
<reference evidence="2" key="1">
    <citation type="journal article" date="2014" name="Nat. Genet.">
        <title>A reference genome for common bean and genome-wide analysis of dual domestications.</title>
        <authorList>
            <person name="Schmutz J."/>
            <person name="McClean P.E."/>
            <person name="Mamidi S."/>
            <person name="Wu G.A."/>
            <person name="Cannon S.B."/>
            <person name="Grimwood J."/>
            <person name="Jenkins J."/>
            <person name="Shu S."/>
            <person name="Song Q."/>
            <person name="Chavarro C."/>
            <person name="Torres-Torres M."/>
            <person name="Geffroy V."/>
            <person name="Moghaddam S.M."/>
            <person name="Gao D."/>
            <person name="Abernathy B."/>
            <person name="Barry K."/>
            <person name="Blair M."/>
            <person name="Brick M.A."/>
            <person name="Chovatia M."/>
            <person name="Gepts P."/>
            <person name="Goodstein D.M."/>
            <person name="Gonzales M."/>
            <person name="Hellsten U."/>
            <person name="Hyten D.L."/>
            <person name="Jia G."/>
            <person name="Kelly J.D."/>
            <person name="Kudrna D."/>
            <person name="Lee R."/>
            <person name="Richard M.M."/>
            <person name="Miklas P.N."/>
            <person name="Osorno J.M."/>
            <person name="Rodrigues J."/>
            <person name="Thareau V."/>
            <person name="Urrea C.A."/>
            <person name="Wang M."/>
            <person name="Yu Y."/>
            <person name="Zhang M."/>
            <person name="Wing R.A."/>
            <person name="Cregan P.B."/>
            <person name="Rokhsar D.S."/>
            <person name="Jackson S.A."/>
        </authorList>
    </citation>
    <scope>NUCLEOTIDE SEQUENCE [LARGE SCALE GENOMIC DNA]</scope>
    <source>
        <strain evidence="2">cv. G19833</strain>
    </source>
</reference>
<dbReference type="Proteomes" id="UP000000226">
    <property type="component" value="Chromosome 3"/>
</dbReference>
<protein>
    <submittedName>
        <fullName evidence="1">Uncharacterized protein</fullName>
    </submittedName>
</protein>
<evidence type="ECO:0000313" key="1">
    <source>
        <dbReference type="EMBL" id="ESW27840.1"/>
    </source>
</evidence>
<dbReference type="EMBL" id="CM002290">
    <property type="protein sequence ID" value="ESW27840.1"/>
    <property type="molecule type" value="Genomic_DNA"/>
</dbReference>
<name>V7CEY8_PHAVU</name>
<dbReference type="Gramene" id="ESW27840">
    <property type="protein sequence ID" value="ESW27840"/>
    <property type="gene ID" value="PHAVU_003G236600g"/>
</dbReference>
<dbReference type="OrthoDB" id="10422854at2759"/>
<proteinExistence type="predicted"/>
<evidence type="ECO:0000313" key="2">
    <source>
        <dbReference type="Proteomes" id="UP000000226"/>
    </source>
</evidence>
<dbReference type="AlphaFoldDB" id="V7CEY8"/>
<dbReference type="OMA" id="QVQQCRY"/>
<accession>V7CEY8</accession>
<sequence length="76" mass="8765">MRLEACERNPSALTNVIEVLWRRCLRQVQQCRYIKQRVKKGEEIKKYSCLKTNIIRAYVIVKGLKVASCVPPTVGS</sequence>
<dbReference type="SMR" id="V7CEY8"/>